<dbReference type="InterPro" id="IPR050708">
    <property type="entry name" value="T6SS_VgrG/RHS"/>
</dbReference>
<dbReference type="Proteomes" id="UP000318081">
    <property type="component" value="Chromosome"/>
</dbReference>
<feature type="compositionally biased region" description="Basic and acidic residues" evidence="2">
    <location>
        <begin position="804"/>
        <end position="815"/>
    </location>
</feature>
<keyword evidence="1" id="KW-0677">Repeat</keyword>
<dbReference type="Pfam" id="PF00404">
    <property type="entry name" value="Dockerin_1"/>
    <property type="match status" value="1"/>
</dbReference>
<keyword evidence="4" id="KW-0378">Hydrolase</keyword>
<feature type="region of interest" description="Disordered" evidence="2">
    <location>
        <begin position="81"/>
        <end position="100"/>
    </location>
</feature>
<evidence type="ECO:0000256" key="2">
    <source>
        <dbReference type="SAM" id="MobiDB-lite"/>
    </source>
</evidence>
<dbReference type="Pfam" id="PF17963">
    <property type="entry name" value="Big_9"/>
    <property type="match status" value="1"/>
</dbReference>
<accession>A0ABX5XHQ7</accession>
<feature type="region of interest" description="Disordered" evidence="2">
    <location>
        <begin position="785"/>
        <end position="822"/>
    </location>
</feature>
<dbReference type="Pfam" id="PF05593">
    <property type="entry name" value="RHS_repeat"/>
    <property type="match status" value="2"/>
</dbReference>
<sequence>MHLQTSLMNLEFWNGKGDFGKTTRDPISYRTLSVGNHVVDRRKFDCEHFFSESKSPPEFAGGEPSTPPVILGVLKISSPRFPTPMMPRKRRSSKRSRRPILESLEDRRLLNVDWRNPADNLDVNADLRITPIDALQVINEIARREGATDLAEPYSQGKPYIDVNGSDTVSPIDALQVINGIALMDAASSSGERIAIEAATSFSKEVSTLVTLGSELGTRILRIQLDAQFPAASSQDLTSDVIAIYLVDPDDSSVSLLGNSARRDPVFAITPRGARPVPGLSKWDGSTVEIDLTSARGGDTGRLIIQTINRDQTPATSAQFNMLSNTISDVDPYEAFSQPTPNQGVMTDAIDPNQYQTTGSVEIVERFAGYDPTAKILTTQFALNTSDTAVGRQVVVSFPDLPAGVELIESSGDTDGIPYISLKNAIGNGGLGVNSTSRYIEARFSNAAGSAFSLAPSVLTGPSNQPPTIQPVNVVSTTPGAVVRIPIDVSDTDEDRVSLSVTDFSAMPSGELTGRELVLRPTIDDIGTHTFSIMATDGVLSSSQQITVEVQPDTIGTTRVSGKVIDVDTTPIAGLQVELAGVSVRTNSDGEFTVEFGSGPLVSNSLRIRGDLFGDQATYPFIAEKVPFLLSREPISGVNNHIDRPIYLPKLNPGMTIDPLVSTEVTTPYIEDVSVMINPGTLVTQQGLPFAGELSITEVPPAFTPAALPENISPDLIVTIQPGDMVFTSPAPITLPNRAGWAPGTVMDLWSVSPVSGEFEIVGESVVSNDGSVVETVSGGIRFSSWSGVAPRPPRFPLPDDPDGDQKGPDNDRSSNSKCNGCAETQSVNSSVEMFTGALLERHDLVSYQSQGVNRNLTFVYDSLRADPKPIIHGGLIDTAPNTEIASRVEVHIGNFTYQVPGFEQNEEQSLTQNFSDLEGGEHFFVSGDEQADADFAFQADLTAFPTGAYEYSIHTGRTQRWSQAVCRTGIEIDSGERVCRTPLEFVDRVSFSTDTTNGDLIVVNSRQSPYGNGWGIAGLLQLVENADGTVLMIDGDGSEQLFQPPTSGSDLYGSPGGQFGELKKRPDETFVLTTPGKTEIRFDNSNRLEERIDRNGNSTTFAYNVDGSLSSITDPVGLTTNLNYVDGRLTSVDDPAGRRTLFSVANSGDLTSIEDPDGGIRTWTYDSASRMKSEIDQLGRMESVEYDKTGRVIGATRKDGTQIFVSPIDTQGISFGKDSTDPANPASVRDLGLPVAMIVDANGIATTFELDRAGQDESVADPEGIHGQLLRNDLNQIVQFNDGRGNSQWRSYAESGNVISVRDEITLESRKVEGVLANTGDKAIYEFDLDRNQTVFLDQVVGAEVGQRPSLRFVITRNEGVYHDYGSFSIEAGIVRLPRGSYRLTVEKLPSAGPTPFQAFIHLFEDAVEVQDGQTIVEGTTANVAKIYKIKGNPGDTVSMEGSIQGPFNNRFFGFSAFNEFGIALGNGFSDRRDDIEVPASGYVYVVVQPSSFATDTSLKSFSFQLSRQVVEPITDNTDGVVEIEVGELVNDVLQSREDEAIYKFVLAEPTLVFLRERTPFYLPNDRGIEWELSGHNGLIIKGHELQEEHGPLSFDRTQVNGVWLEKGEYQLRFYQPHTFNPPPNRFSFSLVNASMATTLDFEGQSSVQMADALTTGTNLTQIDLEKDREYLISVDASESSGAELVVDNVQIFDLAGGLVADFGYSPRKQWIAMPFKPDNDGSYLISVKATLFSPPIEGNDEYFVTVAAGEFSEDPPDPSVKIGPQVFTAASLEGALFEYDQVFSQLTRSVDELGRQTLFLVDPATGNQTEMRVVVGAVDETEDGDDLITRYTYTGSGLLETMTDALGRVMRYEYDARDRLSRVVAAEDTVDEAISRYEYDDAGNQTAVIDPRGNRTEYQYDAMNRVTVITEADPDGDGPLLSPVTTFDYDLAGNLLSTTDATGSSVTYVYDERDQVVSTTDDLDQQTRYSYDPVGNLREVIDPLGNTTLNSYDGRNRLERSVDPDGGVTLYEYDTDNNLVALTDPVGNRTQFVYDARNRMTEEIDPLGNSTFYVYDAVDNLIEETDRNDRITTFAYDELDRLVLNQANASVDFA</sequence>
<proteinExistence type="predicted"/>
<evidence type="ECO:0000313" key="5">
    <source>
        <dbReference type="Proteomes" id="UP000318081"/>
    </source>
</evidence>
<reference evidence="4 5" key="1">
    <citation type="submission" date="2019-02" db="EMBL/GenBank/DDBJ databases">
        <title>Deep-cultivation of Planctomycetes and their phenomic and genomic characterization uncovers novel biology.</title>
        <authorList>
            <person name="Wiegand S."/>
            <person name="Jogler M."/>
            <person name="Boedeker C."/>
            <person name="Pinto D."/>
            <person name="Vollmers J."/>
            <person name="Rivas-Marin E."/>
            <person name="Kohn T."/>
            <person name="Peeters S.H."/>
            <person name="Heuer A."/>
            <person name="Rast P."/>
            <person name="Oberbeckmann S."/>
            <person name="Bunk B."/>
            <person name="Jeske O."/>
            <person name="Meyerdierks A."/>
            <person name="Storesund J.E."/>
            <person name="Kallscheuer N."/>
            <person name="Luecker S."/>
            <person name="Lage O.M."/>
            <person name="Pohl T."/>
            <person name="Merkel B.J."/>
            <person name="Hornburger P."/>
            <person name="Mueller R.-W."/>
            <person name="Bruemmer F."/>
            <person name="Labrenz M."/>
            <person name="Spormann A.M."/>
            <person name="Op den Camp H."/>
            <person name="Overmann J."/>
            <person name="Amann R."/>
            <person name="Jetten M.S.M."/>
            <person name="Mascher T."/>
            <person name="Medema M.H."/>
            <person name="Devos D.P."/>
            <person name="Kaster A.-K."/>
            <person name="Ovreas L."/>
            <person name="Rohde M."/>
            <person name="Galperin M.Y."/>
            <person name="Jogler C."/>
        </authorList>
    </citation>
    <scope>NUCLEOTIDE SEQUENCE [LARGE SCALE GENOMIC DNA]</scope>
    <source>
        <strain evidence="4 5">TBK1r</strain>
    </source>
</reference>
<evidence type="ECO:0000313" key="4">
    <source>
        <dbReference type="EMBL" id="QDV81342.1"/>
    </source>
</evidence>
<protein>
    <submittedName>
        <fullName evidence="4">Deoxyribonuclease RhsC</fullName>
        <ecNumber evidence="4">3.1.-.-</ecNumber>
    </submittedName>
</protein>
<dbReference type="GO" id="GO:0016787">
    <property type="term" value="F:hydrolase activity"/>
    <property type="evidence" value="ECO:0007669"/>
    <property type="project" value="UniProtKB-KW"/>
</dbReference>
<dbReference type="EC" id="3.1.-.-" evidence="4"/>
<evidence type="ECO:0000259" key="3">
    <source>
        <dbReference type="Pfam" id="PF25023"/>
    </source>
</evidence>
<feature type="domain" description="Teneurin-like YD-shell" evidence="3">
    <location>
        <begin position="1851"/>
        <end position="1978"/>
    </location>
</feature>
<dbReference type="InterPro" id="IPR015919">
    <property type="entry name" value="Cadherin-like_sf"/>
</dbReference>
<name>A0ABX5XHQ7_9BACT</name>
<dbReference type="InterPro" id="IPR031325">
    <property type="entry name" value="RHS_repeat"/>
</dbReference>
<evidence type="ECO:0000256" key="1">
    <source>
        <dbReference type="ARBA" id="ARBA00022737"/>
    </source>
</evidence>
<dbReference type="PANTHER" id="PTHR32305">
    <property type="match status" value="1"/>
</dbReference>
<dbReference type="PANTHER" id="PTHR32305:SF15">
    <property type="entry name" value="PROTEIN RHSA-RELATED"/>
    <property type="match status" value="1"/>
</dbReference>
<gene>
    <name evidence="4" type="primary">rhsC</name>
    <name evidence="4" type="ORF">TBK1r_02570</name>
</gene>
<dbReference type="InterPro" id="IPR002105">
    <property type="entry name" value="Dockerin_1_rpt"/>
</dbReference>
<organism evidence="4 5">
    <name type="scientific">Stieleria magnilauensis</name>
    <dbReference type="NCBI Taxonomy" id="2527963"/>
    <lineage>
        <taxon>Bacteria</taxon>
        <taxon>Pseudomonadati</taxon>
        <taxon>Planctomycetota</taxon>
        <taxon>Planctomycetia</taxon>
        <taxon>Pirellulales</taxon>
        <taxon>Pirellulaceae</taxon>
        <taxon>Stieleria</taxon>
    </lineage>
</organism>
<dbReference type="InterPro" id="IPR006530">
    <property type="entry name" value="YD"/>
</dbReference>
<feature type="compositionally biased region" description="Basic residues" evidence="2">
    <location>
        <begin position="87"/>
        <end position="98"/>
    </location>
</feature>
<dbReference type="SUPFAM" id="SSF49313">
    <property type="entry name" value="Cadherin-like"/>
    <property type="match status" value="1"/>
</dbReference>
<dbReference type="Gene3D" id="2.180.10.10">
    <property type="entry name" value="RHS repeat-associated core"/>
    <property type="match status" value="4"/>
</dbReference>
<dbReference type="InterPro" id="IPR056823">
    <property type="entry name" value="TEN-like_YD-shell"/>
</dbReference>
<dbReference type="Pfam" id="PF25023">
    <property type="entry name" value="TEN_YD-shell"/>
    <property type="match status" value="1"/>
</dbReference>
<dbReference type="EMBL" id="CP036432">
    <property type="protein sequence ID" value="QDV81342.1"/>
    <property type="molecule type" value="Genomic_DNA"/>
</dbReference>
<keyword evidence="5" id="KW-1185">Reference proteome</keyword>
<dbReference type="NCBIfam" id="TIGR01643">
    <property type="entry name" value="YD_repeat_2x"/>
    <property type="match status" value="6"/>
</dbReference>